<sequence>MRTSKSGLKGKKGKKKSIEDTEAWGIADFDYVGLITQDAMPLLSAPLAGQERRDYLRDILTGCPEYYPALIELGYRYIQEGMDETGKAYIDKGLQSLKTHFSKEDLIDSYYNICEFLENNLRFEMAIEYYNQLIAIESDKANVYDSISCCHSCLGDTKKAFEIQQKALELCDSNHRFYCNMGWLEMIRGNPDAAKPMLEKSLELDQEDEITLNNYEVCKLMLEDRRLKNWDTYLLRETDYEYLEKLEDEGDFEEYEKQIRTHNRDMIEAFKSDLIQNPDYTPAEKYDILFSLKYTMDHIWKAYDSEYFFYDSVDLVDADFKDIMHTIILTTGDIDNEIFDGIYTALLEFYKFLEKRKVVSGYRSLKNKMLELKPELVEKMLRYNEIRHDDEYTEEEKNDIRAELFGDDVFWPFI</sequence>
<gene>
    <name evidence="1" type="ORF">C4B59_02825</name>
</gene>
<comment type="caution">
    <text evidence="1">The sequence shown here is derived from an EMBL/GenBank/DDBJ whole genome shotgun (WGS) entry which is preliminary data.</text>
</comment>
<organism evidence="1 2">
    <name type="scientific">Candidatus Methanogaster sp</name>
    <dbReference type="NCBI Taxonomy" id="3386292"/>
    <lineage>
        <taxon>Archaea</taxon>
        <taxon>Methanobacteriati</taxon>
        <taxon>Methanobacteriota</taxon>
        <taxon>Stenosarchaea group</taxon>
        <taxon>Methanomicrobia</taxon>
        <taxon>Methanosarcinales</taxon>
        <taxon>ANME-2 cluster</taxon>
        <taxon>Candidatus Methanogasteraceae</taxon>
        <taxon>Candidatus Methanogaster</taxon>
    </lineage>
</organism>
<proteinExistence type="predicted"/>
<evidence type="ECO:0000313" key="2">
    <source>
        <dbReference type="Proteomes" id="UP000248329"/>
    </source>
</evidence>
<reference evidence="1" key="1">
    <citation type="submission" date="2018-01" db="EMBL/GenBank/DDBJ databases">
        <authorList>
            <person name="Krukenberg V."/>
        </authorList>
    </citation>
    <scope>NUCLEOTIDE SEQUENCE</scope>
    <source>
        <strain evidence="1">E20ANME2</strain>
    </source>
</reference>
<dbReference type="EMBL" id="PQXF01000003">
    <property type="protein sequence ID" value="PXF61797.1"/>
    <property type="molecule type" value="Genomic_DNA"/>
</dbReference>
<accession>A0AC61L5X8</accession>
<evidence type="ECO:0000313" key="1">
    <source>
        <dbReference type="EMBL" id="PXF61797.1"/>
    </source>
</evidence>
<dbReference type="Proteomes" id="UP000248329">
    <property type="component" value="Unassembled WGS sequence"/>
</dbReference>
<protein>
    <submittedName>
        <fullName evidence="1">Uncharacterized protein</fullName>
    </submittedName>
</protein>
<name>A0AC61L5X8_9EURY</name>